<protein>
    <submittedName>
        <fullName evidence="3">30S ribosomal protein S15</fullName>
    </submittedName>
</protein>
<reference evidence="3" key="1">
    <citation type="submission" date="2016-11" db="UniProtKB">
        <authorList>
            <consortium name="WormBaseParasite"/>
        </authorList>
    </citation>
    <scope>IDENTIFICATION</scope>
</reference>
<evidence type="ECO:0000313" key="3">
    <source>
        <dbReference type="WBParaSite" id="Hba_00544"/>
    </source>
</evidence>
<dbReference type="WBParaSite" id="Hba_00544">
    <property type="protein sequence ID" value="Hba_00544"/>
    <property type="gene ID" value="Hba_00544"/>
</dbReference>
<organism evidence="2 3">
    <name type="scientific">Heterorhabditis bacteriophora</name>
    <name type="common">Entomopathogenic nematode worm</name>
    <dbReference type="NCBI Taxonomy" id="37862"/>
    <lineage>
        <taxon>Eukaryota</taxon>
        <taxon>Metazoa</taxon>
        <taxon>Ecdysozoa</taxon>
        <taxon>Nematoda</taxon>
        <taxon>Chromadorea</taxon>
        <taxon>Rhabditida</taxon>
        <taxon>Rhabditina</taxon>
        <taxon>Rhabditomorpha</taxon>
        <taxon>Strongyloidea</taxon>
        <taxon>Heterorhabditidae</taxon>
        <taxon>Heterorhabditis</taxon>
    </lineage>
</organism>
<dbReference type="Proteomes" id="UP000095283">
    <property type="component" value="Unplaced"/>
</dbReference>
<evidence type="ECO:0000313" key="2">
    <source>
        <dbReference type="Proteomes" id="UP000095283"/>
    </source>
</evidence>
<proteinExistence type="predicted"/>
<name>A0A1I7W7E4_HETBA</name>
<feature type="compositionally biased region" description="Basic and acidic residues" evidence="1">
    <location>
        <begin position="19"/>
        <end position="29"/>
    </location>
</feature>
<dbReference type="AlphaFoldDB" id="A0A1I7W7E4"/>
<accession>A0A1I7W7E4</accession>
<sequence length="29" mass="3514">MTSETRPHMLRHLSQLDSFKTRDKKGERK</sequence>
<keyword evidence="2" id="KW-1185">Reference proteome</keyword>
<evidence type="ECO:0000256" key="1">
    <source>
        <dbReference type="SAM" id="MobiDB-lite"/>
    </source>
</evidence>
<feature type="region of interest" description="Disordered" evidence="1">
    <location>
        <begin position="1"/>
        <end position="29"/>
    </location>
</feature>